<accession>A0A4Y2L626</accession>
<dbReference type="OrthoDB" id="4843387at2759"/>
<sequence length="86" mass="9908">MSRGVGFEKYGLVIWILRFQPYQTCLALPTEAIGYSKSLKQPEAVYELNEGLIRVWSTLPIQVTDNLILRMEKLWQERASVRGGHI</sequence>
<reference evidence="1 2" key="1">
    <citation type="journal article" date="2019" name="Sci. Rep.">
        <title>Orb-weaving spider Araneus ventricosus genome elucidates the spidroin gene catalogue.</title>
        <authorList>
            <person name="Kono N."/>
            <person name="Nakamura H."/>
            <person name="Ohtoshi R."/>
            <person name="Moran D.A.P."/>
            <person name="Shinohara A."/>
            <person name="Yoshida Y."/>
            <person name="Fujiwara M."/>
            <person name="Mori M."/>
            <person name="Tomita M."/>
            <person name="Arakawa K."/>
        </authorList>
    </citation>
    <scope>NUCLEOTIDE SEQUENCE [LARGE SCALE GENOMIC DNA]</scope>
</reference>
<evidence type="ECO:0000313" key="2">
    <source>
        <dbReference type="Proteomes" id="UP000499080"/>
    </source>
</evidence>
<comment type="caution">
    <text evidence="1">The sequence shown here is derived from an EMBL/GenBank/DDBJ whole genome shotgun (WGS) entry which is preliminary data.</text>
</comment>
<protein>
    <submittedName>
        <fullName evidence="1">Uncharacterized protein</fullName>
    </submittedName>
</protein>
<keyword evidence="2" id="KW-1185">Reference proteome</keyword>
<name>A0A4Y2L626_ARAVE</name>
<dbReference type="EMBL" id="BGPR01005426">
    <property type="protein sequence ID" value="GBN10078.1"/>
    <property type="molecule type" value="Genomic_DNA"/>
</dbReference>
<dbReference type="Proteomes" id="UP000499080">
    <property type="component" value="Unassembled WGS sequence"/>
</dbReference>
<dbReference type="AlphaFoldDB" id="A0A4Y2L626"/>
<gene>
    <name evidence="1" type="ORF">AVEN_136275_1</name>
</gene>
<proteinExistence type="predicted"/>
<organism evidence="1 2">
    <name type="scientific">Araneus ventricosus</name>
    <name type="common">Orbweaver spider</name>
    <name type="synonym">Epeira ventricosa</name>
    <dbReference type="NCBI Taxonomy" id="182803"/>
    <lineage>
        <taxon>Eukaryota</taxon>
        <taxon>Metazoa</taxon>
        <taxon>Ecdysozoa</taxon>
        <taxon>Arthropoda</taxon>
        <taxon>Chelicerata</taxon>
        <taxon>Arachnida</taxon>
        <taxon>Araneae</taxon>
        <taxon>Araneomorphae</taxon>
        <taxon>Entelegynae</taxon>
        <taxon>Araneoidea</taxon>
        <taxon>Araneidae</taxon>
        <taxon>Araneus</taxon>
    </lineage>
</organism>
<evidence type="ECO:0000313" key="1">
    <source>
        <dbReference type="EMBL" id="GBN10078.1"/>
    </source>
</evidence>